<reference evidence="5" key="1">
    <citation type="journal article" date="2021" name="New Phytol.">
        <title>Evolutionary innovations through gain and loss of genes in the ectomycorrhizal Boletales.</title>
        <authorList>
            <person name="Wu G."/>
            <person name="Miyauchi S."/>
            <person name="Morin E."/>
            <person name="Kuo A."/>
            <person name="Drula E."/>
            <person name="Varga T."/>
            <person name="Kohler A."/>
            <person name="Feng B."/>
            <person name="Cao Y."/>
            <person name="Lipzen A."/>
            <person name="Daum C."/>
            <person name="Hundley H."/>
            <person name="Pangilinan J."/>
            <person name="Johnson J."/>
            <person name="Barry K."/>
            <person name="LaButti K."/>
            <person name="Ng V."/>
            <person name="Ahrendt S."/>
            <person name="Min B."/>
            <person name="Choi I.G."/>
            <person name="Park H."/>
            <person name="Plett J.M."/>
            <person name="Magnuson J."/>
            <person name="Spatafora J.W."/>
            <person name="Nagy L.G."/>
            <person name="Henrissat B."/>
            <person name="Grigoriev I.V."/>
            <person name="Yang Z.L."/>
            <person name="Xu J."/>
            <person name="Martin F.M."/>
        </authorList>
    </citation>
    <scope>NUCLEOTIDE SEQUENCE</scope>
    <source>
        <strain evidence="5">KKN 215</strain>
    </source>
</reference>
<sequence>MSGKRVQDGQTSSDASGKGTYFMIMTATFILALSSNPFGVLDYILRTLPSSFSICRCLYGDPCWPSNSAFEALSEEISQPLLFPRPPASACYSSQSDDDCAAAVNGTTDGIWRSGHPGSMQNSNFETHVFPNGTISACYLNQTLGAPCEQGSIPVVGVDARSVKDVSAAVRFAAQNNLRLTIKNTGHDYLGRSTARGSFLLWTHNLKDIIYHESFIPAGGKEVHEHVITLGSGVQWFEAYDAVYKRGRVIAGGVSPGGSNGAAGGWIMGGGHSILSPKYGLGVDNVVQMTVVVSSGEHLTVNSHQYSDLFWALRGGGGGTYGVLTSVTYQTHPSTPIIGGYFGTTIDSPVKGPTPVLTKLVTELVRIFPKLADSGWAGYPTIEPDPVTQVPSLSFLLIAPNTSWARANETLNPFFAFAQTLAAGSSYEDGGALTVNAGFTMSLDSFNSWETAWFRKIGIVGNNVNLGSRLIPRETIEKKYAELGAAIADMPGAGFYLVGGGATSRIDPSSAAVNPAWRNALMHLVFWGVWSEGAPYEYIQMVDAFVKSHVDRLTAIVPDSGAYFNEAYMHEPNPQETFFGPHYTRLLSIKEKYDPRGLFIVAKGVGHEKWDESLNCRV</sequence>
<dbReference type="Proteomes" id="UP000813824">
    <property type="component" value="Unassembled WGS sequence"/>
</dbReference>
<evidence type="ECO:0000313" key="6">
    <source>
        <dbReference type="Proteomes" id="UP000813824"/>
    </source>
</evidence>
<name>A0A8K0XQK0_9AGAR</name>
<dbReference type="GO" id="GO:0071949">
    <property type="term" value="F:FAD binding"/>
    <property type="evidence" value="ECO:0007669"/>
    <property type="project" value="InterPro"/>
</dbReference>
<dbReference type="InterPro" id="IPR016166">
    <property type="entry name" value="FAD-bd_PCMH"/>
</dbReference>
<comment type="caution">
    <text evidence="5">The sequence shown here is derived from an EMBL/GenBank/DDBJ whole genome shotgun (WGS) entry which is preliminary data.</text>
</comment>
<dbReference type="InterPro" id="IPR006094">
    <property type="entry name" value="Oxid_FAD_bind_N"/>
</dbReference>
<keyword evidence="6" id="KW-1185">Reference proteome</keyword>
<dbReference type="GO" id="GO:0016491">
    <property type="term" value="F:oxidoreductase activity"/>
    <property type="evidence" value="ECO:0007669"/>
    <property type="project" value="UniProtKB-KW"/>
</dbReference>
<dbReference type="InterPro" id="IPR016169">
    <property type="entry name" value="FAD-bd_PCMH_sub2"/>
</dbReference>
<keyword evidence="2" id="KW-0560">Oxidoreductase</keyword>
<dbReference type="InterPro" id="IPR050432">
    <property type="entry name" value="FAD-linked_Oxidoreductases_BP"/>
</dbReference>
<keyword evidence="3" id="KW-0472">Membrane</keyword>
<dbReference type="PANTHER" id="PTHR13878:SF91">
    <property type="entry name" value="FAD BINDING DOMAIN PROTEIN (AFU_ORTHOLOGUE AFUA_6G12070)-RELATED"/>
    <property type="match status" value="1"/>
</dbReference>
<dbReference type="Gene3D" id="3.30.465.10">
    <property type="match status" value="2"/>
</dbReference>
<dbReference type="OrthoDB" id="9983560at2759"/>
<feature type="domain" description="FAD-binding PCMH-type" evidence="4">
    <location>
        <begin position="150"/>
        <end position="334"/>
    </location>
</feature>
<keyword evidence="3" id="KW-0812">Transmembrane</keyword>
<organism evidence="5 6">
    <name type="scientific">Cristinia sonorae</name>
    <dbReference type="NCBI Taxonomy" id="1940300"/>
    <lineage>
        <taxon>Eukaryota</taxon>
        <taxon>Fungi</taxon>
        <taxon>Dikarya</taxon>
        <taxon>Basidiomycota</taxon>
        <taxon>Agaricomycotina</taxon>
        <taxon>Agaricomycetes</taxon>
        <taxon>Agaricomycetidae</taxon>
        <taxon>Agaricales</taxon>
        <taxon>Pleurotineae</taxon>
        <taxon>Stephanosporaceae</taxon>
        <taxon>Cristinia</taxon>
    </lineage>
</organism>
<dbReference type="EMBL" id="JAEVFJ010000015">
    <property type="protein sequence ID" value="KAH8100706.1"/>
    <property type="molecule type" value="Genomic_DNA"/>
</dbReference>
<evidence type="ECO:0000256" key="2">
    <source>
        <dbReference type="ARBA" id="ARBA00023002"/>
    </source>
</evidence>
<dbReference type="PANTHER" id="PTHR13878">
    <property type="entry name" value="GULONOLACTONE OXIDASE"/>
    <property type="match status" value="1"/>
</dbReference>
<accession>A0A8K0XQK0</accession>
<dbReference type="Pfam" id="PF08031">
    <property type="entry name" value="BBE"/>
    <property type="match status" value="1"/>
</dbReference>
<dbReference type="AlphaFoldDB" id="A0A8K0XQK0"/>
<dbReference type="InterPro" id="IPR036318">
    <property type="entry name" value="FAD-bd_PCMH-like_sf"/>
</dbReference>
<evidence type="ECO:0000256" key="1">
    <source>
        <dbReference type="ARBA" id="ARBA00005466"/>
    </source>
</evidence>
<keyword evidence="3" id="KW-1133">Transmembrane helix</keyword>
<gene>
    <name evidence="5" type="ORF">BXZ70DRAFT_1000367</name>
</gene>
<evidence type="ECO:0000259" key="4">
    <source>
        <dbReference type="PROSITE" id="PS51387"/>
    </source>
</evidence>
<dbReference type="InterPro" id="IPR012951">
    <property type="entry name" value="BBE"/>
</dbReference>
<feature type="transmembrane region" description="Helical" evidence="3">
    <location>
        <begin position="21"/>
        <end position="45"/>
    </location>
</feature>
<proteinExistence type="inferred from homology"/>
<dbReference type="Pfam" id="PF01565">
    <property type="entry name" value="FAD_binding_4"/>
    <property type="match status" value="1"/>
</dbReference>
<dbReference type="SUPFAM" id="SSF56176">
    <property type="entry name" value="FAD-binding/transporter-associated domain-like"/>
    <property type="match status" value="1"/>
</dbReference>
<evidence type="ECO:0000256" key="3">
    <source>
        <dbReference type="SAM" id="Phobius"/>
    </source>
</evidence>
<protein>
    <recommendedName>
        <fullName evidence="4">FAD-binding PCMH-type domain-containing protein</fullName>
    </recommendedName>
</protein>
<comment type="similarity">
    <text evidence="1">Belongs to the oxygen-dependent FAD-linked oxidoreductase family.</text>
</comment>
<evidence type="ECO:0000313" key="5">
    <source>
        <dbReference type="EMBL" id="KAH8100706.1"/>
    </source>
</evidence>
<dbReference type="PROSITE" id="PS51387">
    <property type="entry name" value="FAD_PCMH"/>
    <property type="match status" value="1"/>
</dbReference>